<dbReference type="Gene3D" id="3.30.420.40">
    <property type="match status" value="2"/>
</dbReference>
<protein>
    <submittedName>
        <fullName evidence="2">Uncharacterized protein</fullName>
    </submittedName>
</protein>
<reference evidence="2 3" key="1">
    <citation type="submission" date="2024-04" db="EMBL/GenBank/DDBJ databases">
        <title>Tritrichomonas musculus Genome.</title>
        <authorList>
            <person name="Alves-Ferreira E."/>
            <person name="Grigg M."/>
            <person name="Lorenzi H."/>
            <person name="Galac M."/>
        </authorList>
    </citation>
    <scope>NUCLEOTIDE SEQUENCE [LARGE SCALE GENOMIC DNA]</scope>
    <source>
        <strain evidence="2 3">EAF2021</strain>
    </source>
</reference>
<dbReference type="InterPro" id="IPR043129">
    <property type="entry name" value="ATPase_NBD"/>
</dbReference>
<evidence type="ECO:0000313" key="2">
    <source>
        <dbReference type="EMBL" id="KAK8863580.1"/>
    </source>
</evidence>
<dbReference type="InterPro" id="IPR004000">
    <property type="entry name" value="Actin"/>
</dbReference>
<comment type="caution">
    <text evidence="2">The sequence shown here is derived from an EMBL/GenBank/DDBJ whole genome shotgun (WGS) entry which is preliminary data.</text>
</comment>
<dbReference type="CDD" id="cd10169">
    <property type="entry name" value="ASKHA_NBD_actin-like"/>
    <property type="match status" value="1"/>
</dbReference>
<dbReference type="Pfam" id="PF00022">
    <property type="entry name" value="Actin"/>
    <property type="match status" value="2"/>
</dbReference>
<accession>A0ABR2IJQ6</accession>
<evidence type="ECO:0000256" key="1">
    <source>
        <dbReference type="RuleBase" id="RU000487"/>
    </source>
</evidence>
<proteinExistence type="inferred from homology"/>
<dbReference type="Gene3D" id="3.90.640.10">
    <property type="entry name" value="Actin, Chain A, domain 4"/>
    <property type="match status" value="1"/>
</dbReference>
<dbReference type="SUPFAM" id="SSF53067">
    <property type="entry name" value="Actin-like ATPase domain"/>
    <property type="match status" value="2"/>
</dbReference>
<sequence length="365" mass="41218">MNNIPTLIFDIGSYSIKVGLNNEEKPHQIMSAFPEGNTNFPIYQEIKNDSKVDFCIQNGEIVNKERLSHIVETIFEEYFPNPDNSERVVFSNTPYSTTKTINSLLEFAFELLPVHEVLIKPPAFFSLTPYSQATTLCVDIGHDVTHVVPVEDGYVISPGILKTGAAGSAIDLFVTSYRNKNTELHNWGQYCDIREFKQQNIQVAPKSLHAEISGSTNNDSNCGYVFGELLFNPKLFEAAIPEGQQPSERISSLMETDSLQKLIYNSIQLCDMQNKGALWNRIILTGGSSQINGLKERLQFELEKLCPSGATPKVTIEKEPTYACWNGAKIYAQYSEPDRWFTRDQYNEDPSGSHQKFIQYGSLHY</sequence>
<dbReference type="PANTHER" id="PTHR11937">
    <property type="entry name" value="ACTIN"/>
    <property type="match status" value="1"/>
</dbReference>
<dbReference type="Proteomes" id="UP001470230">
    <property type="component" value="Unassembled WGS sequence"/>
</dbReference>
<comment type="similarity">
    <text evidence="1">Belongs to the actin family.</text>
</comment>
<dbReference type="EMBL" id="JAPFFF010000017">
    <property type="protein sequence ID" value="KAK8863580.1"/>
    <property type="molecule type" value="Genomic_DNA"/>
</dbReference>
<organism evidence="2 3">
    <name type="scientific">Tritrichomonas musculus</name>
    <dbReference type="NCBI Taxonomy" id="1915356"/>
    <lineage>
        <taxon>Eukaryota</taxon>
        <taxon>Metamonada</taxon>
        <taxon>Parabasalia</taxon>
        <taxon>Tritrichomonadida</taxon>
        <taxon>Tritrichomonadidae</taxon>
        <taxon>Tritrichomonas</taxon>
    </lineage>
</organism>
<keyword evidence="3" id="KW-1185">Reference proteome</keyword>
<dbReference type="SMART" id="SM00268">
    <property type="entry name" value="ACTIN"/>
    <property type="match status" value="1"/>
</dbReference>
<gene>
    <name evidence="2" type="ORF">M9Y10_011266</name>
</gene>
<name>A0ABR2IJQ6_9EUKA</name>
<evidence type="ECO:0000313" key="3">
    <source>
        <dbReference type="Proteomes" id="UP001470230"/>
    </source>
</evidence>